<dbReference type="GO" id="GO:0070828">
    <property type="term" value="P:heterochromatin organization"/>
    <property type="evidence" value="ECO:0007669"/>
    <property type="project" value="TreeGrafter"/>
</dbReference>
<dbReference type="GO" id="GO:0003682">
    <property type="term" value="F:chromatin binding"/>
    <property type="evidence" value="ECO:0007669"/>
    <property type="project" value="TreeGrafter"/>
</dbReference>
<dbReference type="STRING" id="6832.A0A553P7J1"/>
<accession>A0A553P7J1</accession>
<dbReference type="SUPFAM" id="SSF82199">
    <property type="entry name" value="SET domain"/>
    <property type="match status" value="1"/>
</dbReference>
<dbReference type="AlphaFoldDB" id="A0A553P7J1"/>
<name>A0A553P7J1_TIGCA</name>
<dbReference type="InterPro" id="IPR046341">
    <property type="entry name" value="SET_dom_sf"/>
</dbReference>
<keyword evidence="2" id="KW-1185">Reference proteome</keyword>
<evidence type="ECO:0000313" key="1">
    <source>
        <dbReference type="EMBL" id="TRY73647.1"/>
    </source>
</evidence>
<dbReference type="GO" id="GO:0005694">
    <property type="term" value="C:chromosome"/>
    <property type="evidence" value="ECO:0007669"/>
    <property type="project" value="TreeGrafter"/>
</dbReference>
<protein>
    <recommendedName>
        <fullName evidence="3">SET domain-containing protein</fullName>
    </recommendedName>
</protein>
<gene>
    <name evidence="1" type="ORF">TCAL_12481</name>
</gene>
<proteinExistence type="predicted"/>
<dbReference type="Proteomes" id="UP000318571">
    <property type="component" value="Chromosome 3"/>
</dbReference>
<organism evidence="1 2">
    <name type="scientific">Tigriopus californicus</name>
    <name type="common">Marine copepod</name>
    <dbReference type="NCBI Taxonomy" id="6832"/>
    <lineage>
        <taxon>Eukaryota</taxon>
        <taxon>Metazoa</taxon>
        <taxon>Ecdysozoa</taxon>
        <taxon>Arthropoda</taxon>
        <taxon>Crustacea</taxon>
        <taxon>Multicrustacea</taxon>
        <taxon>Hexanauplia</taxon>
        <taxon>Copepoda</taxon>
        <taxon>Harpacticoida</taxon>
        <taxon>Harpacticidae</taxon>
        <taxon>Tigriopus</taxon>
    </lineage>
</organism>
<dbReference type="GO" id="GO:0005634">
    <property type="term" value="C:nucleus"/>
    <property type="evidence" value="ECO:0007669"/>
    <property type="project" value="TreeGrafter"/>
</dbReference>
<evidence type="ECO:0000313" key="2">
    <source>
        <dbReference type="Proteomes" id="UP000318571"/>
    </source>
</evidence>
<reference evidence="1 2" key="1">
    <citation type="journal article" date="2018" name="Nat. Ecol. Evol.">
        <title>Genomic signatures of mitonuclear coevolution across populations of Tigriopus californicus.</title>
        <authorList>
            <person name="Barreto F.S."/>
            <person name="Watson E.T."/>
            <person name="Lima T.G."/>
            <person name="Willett C.S."/>
            <person name="Edmands S."/>
            <person name="Li W."/>
            <person name="Burton R.S."/>
        </authorList>
    </citation>
    <scope>NUCLEOTIDE SEQUENCE [LARGE SCALE GENOMIC DNA]</scope>
    <source>
        <strain evidence="1 2">San Diego</strain>
    </source>
</reference>
<sequence length="374" mass="42642">MKIVFFCPLKWRNIGHATSKLYSESSTSKTSQSNPIVHWAHEIMNLIKIILLAILHGEAIQGSKLISSSCVKDTKWNSKNVGRNLRRWIDSILVREDYKIGQTYTTFGFWDEAKTRLKFAGVMNEQNRALGRFWSSLALHEDSNFVNGFLYGNPDAEDTITATNSQVEHLARMKSERDIGFEDLKTALVGSFNGSVMLAAQQTKVVKERCERGVKRIKVKRPENQTTVVKFSRPDAHHFLGPTIPDPYERKTVYIKHSPGKGDGVYAMHTNAINLDGDLSMNIPPAFHSVVQFRATLAHKTNHKFLSPSAYFTKAFHPRFGHIRALVAERFIPRGQEVSVNYGYHWNPTNWPQWYLKLYEEELGLVGDQENVFG</sequence>
<dbReference type="EMBL" id="VCGU01000007">
    <property type="protein sequence ID" value="TRY73647.1"/>
    <property type="molecule type" value="Genomic_DNA"/>
</dbReference>
<comment type="caution">
    <text evidence="1">The sequence shown here is derived from an EMBL/GenBank/DDBJ whole genome shotgun (WGS) entry which is preliminary data.</text>
</comment>
<dbReference type="OMA" id="HWAHEIM"/>
<dbReference type="Gene3D" id="2.170.270.10">
    <property type="entry name" value="SET domain"/>
    <property type="match status" value="1"/>
</dbReference>
<evidence type="ECO:0008006" key="3">
    <source>
        <dbReference type="Google" id="ProtNLM"/>
    </source>
</evidence>
<dbReference type="PANTHER" id="PTHR46820">
    <property type="entry name" value="HISTONE-LYSINE N-METHYLTRANSFERASE SETD7"/>
    <property type="match status" value="1"/>
</dbReference>
<dbReference type="PANTHER" id="PTHR46820:SF1">
    <property type="entry name" value="HISTONE-LYSINE N-METHYLTRANSFERASE SETD7"/>
    <property type="match status" value="1"/>
</dbReference>